<dbReference type="Proteomes" id="UP000294292">
    <property type="component" value="Chromosome"/>
</dbReference>
<dbReference type="EMBL" id="CP038015">
    <property type="protein sequence ID" value="QBP41894.1"/>
    <property type="molecule type" value="Genomic_DNA"/>
</dbReference>
<feature type="transmembrane region" description="Helical" evidence="1">
    <location>
        <begin position="236"/>
        <end position="257"/>
    </location>
</feature>
<dbReference type="GO" id="GO:0005886">
    <property type="term" value="C:plasma membrane"/>
    <property type="evidence" value="ECO:0007669"/>
    <property type="project" value="UniProtKB-SubCell"/>
</dbReference>
<dbReference type="AlphaFoldDB" id="A0A4P7A000"/>
<reference evidence="2 3" key="1">
    <citation type="submission" date="2019-03" db="EMBL/GenBank/DDBJ databases">
        <title>Complete genome sequence of Paenisporosarcina antarctica CGMCC 1.6503T.</title>
        <authorList>
            <person name="Rong J.-C."/>
            <person name="Chi N.-Y."/>
            <person name="Zhang Q.-F."/>
        </authorList>
    </citation>
    <scope>NUCLEOTIDE SEQUENCE [LARGE SCALE GENOMIC DNA]</scope>
    <source>
        <strain evidence="2 3">CGMCC 1.6503</strain>
    </source>
</reference>
<dbReference type="Pfam" id="PF12679">
    <property type="entry name" value="ABC2_membrane_2"/>
    <property type="match status" value="1"/>
</dbReference>
<dbReference type="PANTHER" id="PTHR37305">
    <property type="entry name" value="INTEGRAL MEMBRANE PROTEIN-RELATED"/>
    <property type="match status" value="1"/>
</dbReference>
<feature type="transmembrane region" description="Helical" evidence="1">
    <location>
        <begin position="188"/>
        <end position="207"/>
    </location>
</feature>
<dbReference type="KEGG" id="panc:E2636_12360"/>
<evidence type="ECO:0000313" key="2">
    <source>
        <dbReference type="EMBL" id="QBP41894.1"/>
    </source>
</evidence>
<dbReference type="RefSeq" id="WP_134210465.1">
    <property type="nucleotide sequence ID" value="NZ_CP038015.1"/>
</dbReference>
<keyword evidence="1" id="KW-0472">Membrane</keyword>
<feature type="transmembrane region" description="Helical" evidence="1">
    <location>
        <begin position="156"/>
        <end position="181"/>
    </location>
</feature>
<feature type="transmembrane region" description="Helical" evidence="1">
    <location>
        <begin position="71"/>
        <end position="95"/>
    </location>
</feature>
<evidence type="ECO:0000256" key="1">
    <source>
        <dbReference type="SAM" id="Phobius"/>
    </source>
</evidence>
<dbReference type="GO" id="GO:0140359">
    <property type="term" value="F:ABC-type transporter activity"/>
    <property type="evidence" value="ECO:0007669"/>
    <property type="project" value="InterPro"/>
</dbReference>
<keyword evidence="1" id="KW-0812">Transmembrane</keyword>
<keyword evidence="1" id="KW-1133">Transmembrane helix</keyword>
<dbReference type="PANTHER" id="PTHR37305:SF2">
    <property type="entry name" value="BACITRACIN TRANSPORT PERMEASE PROTEIN BCRB"/>
    <property type="match status" value="1"/>
</dbReference>
<accession>A0A4P7A000</accession>
<organism evidence="2 3">
    <name type="scientific">Paenisporosarcina antarctica</name>
    <dbReference type="NCBI Taxonomy" id="417367"/>
    <lineage>
        <taxon>Bacteria</taxon>
        <taxon>Bacillati</taxon>
        <taxon>Bacillota</taxon>
        <taxon>Bacilli</taxon>
        <taxon>Bacillales</taxon>
        <taxon>Caryophanaceae</taxon>
        <taxon>Paenisporosarcina</taxon>
    </lineage>
</organism>
<feature type="transmembrane region" description="Helical" evidence="1">
    <location>
        <begin position="122"/>
        <end position="144"/>
    </location>
</feature>
<protein>
    <submittedName>
        <fullName evidence="2">ABC transporter permease</fullName>
    </submittedName>
</protein>
<keyword evidence="3" id="KW-1185">Reference proteome</keyword>
<name>A0A4P7A000_9BACL</name>
<sequence length="265" mass="29337">MNIFLHELKAYRKSTIIWTLSLSALVLVFMSLFPSISKEIDEFKKVLEAFPEPVRQALGIEINTMGSILGFYSYTFVYLTLCGAIQAMIIGISIISKEVREKTADFLLTKPVTRSQIVTSKILAAIASLLITNVIFIAVASLVASQVKTDDYSFTLFFMISITLLFMQLIFLALGIVISVIFPKIKSVMAVSLGTVFSFFFIGMFAATTGEGAKRYLSPFKYFDTASIIENGSYEISFIIAGISIIIVALVVSYIIYVKKDIHGV</sequence>
<feature type="transmembrane region" description="Helical" evidence="1">
    <location>
        <begin position="16"/>
        <end position="36"/>
    </location>
</feature>
<dbReference type="OrthoDB" id="9800309at2"/>
<evidence type="ECO:0000313" key="3">
    <source>
        <dbReference type="Proteomes" id="UP000294292"/>
    </source>
</evidence>
<gene>
    <name evidence="2" type="ORF">E2636_12360</name>
</gene>
<proteinExistence type="predicted"/>